<dbReference type="EMBL" id="CAXHTA020000005">
    <property type="protein sequence ID" value="CAL5221660.1"/>
    <property type="molecule type" value="Genomic_DNA"/>
</dbReference>
<evidence type="ECO:0000313" key="6">
    <source>
        <dbReference type="Proteomes" id="UP001497392"/>
    </source>
</evidence>
<dbReference type="InterPro" id="IPR014710">
    <property type="entry name" value="RmlC-like_jellyroll"/>
</dbReference>
<evidence type="ECO:0000256" key="1">
    <source>
        <dbReference type="ARBA" id="ARBA00006801"/>
    </source>
</evidence>
<feature type="region of interest" description="Disordered" evidence="3">
    <location>
        <begin position="247"/>
        <end position="281"/>
    </location>
</feature>
<accession>A0ABP1FNX3</accession>
<dbReference type="PANTHER" id="PTHR12461">
    <property type="entry name" value="HYPOXIA-INDUCIBLE FACTOR 1 ALPHA INHIBITOR-RELATED"/>
    <property type="match status" value="1"/>
</dbReference>
<gene>
    <name evidence="5" type="primary">g3888</name>
    <name evidence="5" type="ORF">VP750_LOCUS3319</name>
</gene>
<reference evidence="5 6" key="1">
    <citation type="submission" date="2024-06" db="EMBL/GenBank/DDBJ databases">
        <authorList>
            <person name="Kraege A."/>
            <person name="Thomma B."/>
        </authorList>
    </citation>
    <scope>NUCLEOTIDE SEQUENCE [LARGE SCALE GENOMIC DNA]</scope>
</reference>
<sequence>MPVTNEWNTAAWVKDFPEYFKKQAGSLEVQVESRENTKGNFGLGYKRTMTFSNFLQRLSEGDTSLYLTTQEVKYVEKLQAPNLRGKLMQKLQGDFPAVPEILGNLVPHQVNPWIGAAPEGSSTGLHHDYHDNLYCVLKGRKRFRVFPPEMAPQLYTHGQIHKIYPNGRIVYKGWAEDTRADGARGAEYKVLEARYSAEKELQAAEAEVAKQKAQKGAPSREALARLKEAEDDLEEVIQENLDLFVDEDPNLYEDYDGDDAYGNGETDEGSDKGRNEGDWSNEEGYCEAGVYTRGKRDRDLVDLSGPGEFYEDTVDWPLSGQFHGDGDWAEEQAEKVVALPDEEKSWPDSFSKIRDLDMGDADLKRKFPLFPGKAAAREIMVTEGQMLYLPAGWFHEVTSYGKQHIALSYWMHPPDNLKPGPDGFQKPYTGLFWQETYRRLCAQA</sequence>
<dbReference type="SUPFAM" id="SSF51197">
    <property type="entry name" value="Clavaminate synthase-like"/>
    <property type="match status" value="1"/>
</dbReference>
<dbReference type="InterPro" id="IPR003347">
    <property type="entry name" value="JmjC_dom"/>
</dbReference>
<dbReference type="PANTHER" id="PTHR12461:SF100">
    <property type="entry name" value="JMJC DOMAIN-CONTAINING PROTEIN 4"/>
    <property type="match status" value="1"/>
</dbReference>
<evidence type="ECO:0000313" key="5">
    <source>
        <dbReference type="EMBL" id="CAL5221660.1"/>
    </source>
</evidence>
<organism evidence="5 6">
    <name type="scientific">Coccomyxa viridis</name>
    <dbReference type="NCBI Taxonomy" id="1274662"/>
    <lineage>
        <taxon>Eukaryota</taxon>
        <taxon>Viridiplantae</taxon>
        <taxon>Chlorophyta</taxon>
        <taxon>core chlorophytes</taxon>
        <taxon>Trebouxiophyceae</taxon>
        <taxon>Trebouxiophyceae incertae sedis</taxon>
        <taxon>Coccomyxaceae</taxon>
        <taxon>Coccomyxa</taxon>
    </lineage>
</organism>
<proteinExistence type="inferred from homology"/>
<evidence type="ECO:0000256" key="2">
    <source>
        <dbReference type="SAM" id="Coils"/>
    </source>
</evidence>
<dbReference type="PROSITE" id="PS51184">
    <property type="entry name" value="JMJC"/>
    <property type="match status" value="1"/>
</dbReference>
<evidence type="ECO:0000259" key="4">
    <source>
        <dbReference type="PROSITE" id="PS51184"/>
    </source>
</evidence>
<comment type="similarity">
    <text evidence="1">Belongs to the JARID1 histone demethylase family.</text>
</comment>
<dbReference type="InterPro" id="IPR041667">
    <property type="entry name" value="Cupin_8"/>
</dbReference>
<dbReference type="Proteomes" id="UP001497392">
    <property type="component" value="Unassembled WGS sequence"/>
</dbReference>
<dbReference type="Pfam" id="PF13621">
    <property type="entry name" value="Cupin_8"/>
    <property type="match status" value="1"/>
</dbReference>
<keyword evidence="2" id="KW-0175">Coiled coil</keyword>
<feature type="domain" description="JmjC" evidence="4">
    <location>
        <begin position="67"/>
        <end position="428"/>
    </location>
</feature>
<evidence type="ECO:0000256" key="3">
    <source>
        <dbReference type="SAM" id="MobiDB-lite"/>
    </source>
</evidence>
<feature type="compositionally biased region" description="Acidic residues" evidence="3">
    <location>
        <begin position="247"/>
        <end position="259"/>
    </location>
</feature>
<dbReference type="SMART" id="SM00558">
    <property type="entry name" value="JmjC"/>
    <property type="match status" value="1"/>
</dbReference>
<comment type="caution">
    <text evidence="5">The sequence shown here is derived from an EMBL/GenBank/DDBJ whole genome shotgun (WGS) entry which is preliminary data.</text>
</comment>
<feature type="coiled-coil region" evidence="2">
    <location>
        <begin position="194"/>
        <end position="246"/>
    </location>
</feature>
<dbReference type="Gene3D" id="2.60.120.10">
    <property type="entry name" value="Jelly Rolls"/>
    <property type="match status" value="2"/>
</dbReference>
<name>A0ABP1FNX3_9CHLO</name>
<keyword evidence="6" id="KW-1185">Reference proteome</keyword>
<protein>
    <submittedName>
        <fullName evidence="5">G3888 protein</fullName>
    </submittedName>
</protein>